<gene>
    <name evidence="3" type="ORF">L2740_09145</name>
</gene>
<protein>
    <submittedName>
        <fullName evidence="3">Cupin domain-containing protein</fullName>
    </submittedName>
</protein>
<evidence type="ECO:0000256" key="1">
    <source>
        <dbReference type="ARBA" id="ARBA00022723"/>
    </source>
</evidence>
<name>A0A9X2CD13_9GAMM</name>
<dbReference type="Gene3D" id="2.60.120.10">
    <property type="entry name" value="Jelly Rolls"/>
    <property type="match status" value="1"/>
</dbReference>
<keyword evidence="4" id="KW-1185">Reference proteome</keyword>
<feature type="domain" description="Cupin type-2" evidence="2">
    <location>
        <begin position="43"/>
        <end position="114"/>
    </location>
</feature>
<reference evidence="3" key="1">
    <citation type="submission" date="2022-01" db="EMBL/GenBank/DDBJ databases">
        <title>Whole genome-based taxonomy of the Shewanellaceae.</title>
        <authorList>
            <person name="Martin-Rodriguez A.J."/>
        </authorList>
    </citation>
    <scope>NUCLEOTIDE SEQUENCE</scope>
    <source>
        <strain evidence="3">KCTC 23973</strain>
    </source>
</reference>
<dbReference type="EMBL" id="JAKILB010000005">
    <property type="protein sequence ID" value="MCL1138708.1"/>
    <property type="molecule type" value="Genomic_DNA"/>
</dbReference>
<dbReference type="CDD" id="cd02224">
    <property type="entry name" value="cupin_SPO2919-like"/>
    <property type="match status" value="1"/>
</dbReference>
<dbReference type="GO" id="GO:0046872">
    <property type="term" value="F:metal ion binding"/>
    <property type="evidence" value="ECO:0007669"/>
    <property type="project" value="UniProtKB-KW"/>
</dbReference>
<evidence type="ECO:0000259" key="2">
    <source>
        <dbReference type="Pfam" id="PF07883"/>
    </source>
</evidence>
<dbReference type="Proteomes" id="UP001139293">
    <property type="component" value="Unassembled WGS sequence"/>
</dbReference>
<proteinExistence type="predicted"/>
<dbReference type="InterPro" id="IPR011051">
    <property type="entry name" value="RmlC_Cupin_sf"/>
</dbReference>
<evidence type="ECO:0000313" key="3">
    <source>
        <dbReference type="EMBL" id="MCL1138708.1"/>
    </source>
</evidence>
<dbReference type="SUPFAM" id="SSF51182">
    <property type="entry name" value="RmlC-like cupins"/>
    <property type="match status" value="1"/>
</dbReference>
<dbReference type="PANTHER" id="PTHR35848:SF9">
    <property type="entry name" value="SLL1358 PROTEIN"/>
    <property type="match status" value="1"/>
</dbReference>
<organism evidence="3 4">
    <name type="scientific">Shewanella pneumatophori</name>
    <dbReference type="NCBI Taxonomy" id="314092"/>
    <lineage>
        <taxon>Bacteria</taxon>
        <taxon>Pseudomonadati</taxon>
        <taxon>Pseudomonadota</taxon>
        <taxon>Gammaproteobacteria</taxon>
        <taxon>Alteromonadales</taxon>
        <taxon>Shewanellaceae</taxon>
        <taxon>Shewanella</taxon>
    </lineage>
</organism>
<accession>A0A9X2CD13</accession>
<dbReference type="PANTHER" id="PTHR35848">
    <property type="entry name" value="OXALATE-BINDING PROTEIN"/>
    <property type="match status" value="1"/>
</dbReference>
<dbReference type="InterPro" id="IPR051610">
    <property type="entry name" value="GPI/OXD"/>
</dbReference>
<evidence type="ECO:0000313" key="4">
    <source>
        <dbReference type="Proteomes" id="UP001139293"/>
    </source>
</evidence>
<keyword evidence="1" id="KW-0479">Metal-binding</keyword>
<sequence>MHKSKIININDLCWESWQHEDEYASDQKHLGDMAGGEKIGVTMERLPPGKSSAVAHYHTKEEEHIYAMQGEATLYIDGEPHIFSQGQYICFNADTGIAHKLFNHSENDFIFIVVGNRDIHDVVVYPENNKVLVKSVNEIYARRPTNYWDKDDMPTK</sequence>
<comment type="caution">
    <text evidence="3">The sequence shown here is derived from an EMBL/GenBank/DDBJ whole genome shotgun (WGS) entry which is preliminary data.</text>
</comment>
<dbReference type="InterPro" id="IPR014710">
    <property type="entry name" value="RmlC-like_jellyroll"/>
</dbReference>
<dbReference type="AlphaFoldDB" id="A0A9X2CD13"/>
<dbReference type="Pfam" id="PF07883">
    <property type="entry name" value="Cupin_2"/>
    <property type="match status" value="1"/>
</dbReference>
<dbReference type="RefSeq" id="WP_248949785.1">
    <property type="nucleotide sequence ID" value="NZ_JAKILB010000005.1"/>
</dbReference>
<dbReference type="InterPro" id="IPR013096">
    <property type="entry name" value="Cupin_2"/>
</dbReference>